<organism evidence="2 3">
    <name type="scientific">Protopolystoma xenopodis</name>
    <dbReference type="NCBI Taxonomy" id="117903"/>
    <lineage>
        <taxon>Eukaryota</taxon>
        <taxon>Metazoa</taxon>
        <taxon>Spiralia</taxon>
        <taxon>Lophotrochozoa</taxon>
        <taxon>Platyhelminthes</taxon>
        <taxon>Monogenea</taxon>
        <taxon>Polyopisthocotylea</taxon>
        <taxon>Polystomatidea</taxon>
        <taxon>Polystomatidae</taxon>
        <taxon>Protopolystoma</taxon>
    </lineage>
</organism>
<proteinExistence type="predicted"/>
<dbReference type="Proteomes" id="UP000784294">
    <property type="component" value="Unassembled WGS sequence"/>
</dbReference>
<evidence type="ECO:0000313" key="2">
    <source>
        <dbReference type="EMBL" id="VEL43039.1"/>
    </source>
</evidence>
<gene>
    <name evidence="2" type="ORF">PXEA_LOCUS36479</name>
</gene>
<comment type="caution">
    <text evidence="2">The sequence shown here is derived from an EMBL/GenBank/DDBJ whole genome shotgun (WGS) entry which is preliminary data.</text>
</comment>
<reference evidence="2" key="1">
    <citation type="submission" date="2018-11" db="EMBL/GenBank/DDBJ databases">
        <authorList>
            <consortium name="Pathogen Informatics"/>
        </authorList>
    </citation>
    <scope>NUCLEOTIDE SEQUENCE</scope>
</reference>
<name>A0A3S5CRW0_9PLAT</name>
<evidence type="ECO:0000256" key="1">
    <source>
        <dbReference type="SAM" id="MobiDB-lite"/>
    </source>
</evidence>
<feature type="region of interest" description="Disordered" evidence="1">
    <location>
        <begin position="51"/>
        <end position="75"/>
    </location>
</feature>
<dbReference type="AlphaFoldDB" id="A0A3S5CRW0"/>
<accession>A0A3S5CRW0</accession>
<dbReference type="EMBL" id="CAAALY010278365">
    <property type="protein sequence ID" value="VEL43039.1"/>
    <property type="molecule type" value="Genomic_DNA"/>
</dbReference>
<protein>
    <submittedName>
        <fullName evidence="2">Uncharacterized protein</fullName>
    </submittedName>
</protein>
<sequence length="102" mass="11709">MSISNPGSDDEMQACTHACQVTKPRVVTSQSRVIEVKRPFGRRLNHLHLFRQASSHPKRGGMPRERHRPERQTGAKRLQTSWVAFFWTSMSSSTSTFCQRIP</sequence>
<feature type="compositionally biased region" description="Basic and acidic residues" evidence="1">
    <location>
        <begin position="62"/>
        <end position="73"/>
    </location>
</feature>
<keyword evidence="3" id="KW-1185">Reference proteome</keyword>
<evidence type="ECO:0000313" key="3">
    <source>
        <dbReference type="Proteomes" id="UP000784294"/>
    </source>
</evidence>